<dbReference type="InterPro" id="IPR004045">
    <property type="entry name" value="Glutathione_S-Trfase_N"/>
</dbReference>
<dbReference type="CDD" id="cd03051">
    <property type="entry name" value="GST_N_GTT2_like"/>
    <property type="match status" value="1"/>
</dbReference>
<dbReference type="SFLD" id="SFLDS00019">
    <property type="entry name" value="Glutathione_Transferase_(cytos"/>
    <property type="match status" value="1"/>
</dbReference>
<dbReference type="SFLD" id="SFLDG00358">
    <property type="entry name" value="Main_(cytGST)"/>
    <property type="match status" value="1"/>
</dbReference>
<dbReference type="Gene3D" id="1.20.1050.10">
    <property type="match status" value="1"/>
</dbReference>
<evidence type="ECO:0000259" key="1">
    <source>
        <dbReference type="PROSITE" id="PS50404"/>
    </source>
</evidence>
<dbReference type="PROSITE" id="PS50404">
    <property type="entry name" value="GST_NTER"/>
    <property type="match status" value="1"/>
</dbReference>
<keyword evidence="3" id="KW-0808">Transferase</keyword>
<keyword evidence="4" id="KW-1185">Reference proteome</keyword>
<feature type="domain" description="GST N-terminal" evidence="1">
    <location>
        <begin position="1"/>
        <end position="84"/>
    </location>
</feature>
<dbReference type="PANTHER" id="PTHR44051:SF8">
    <property type="entry name" value="GLUTATHIONE S-TRANSFERASE GSTA"/>
    <property type="match status" value="1"/>
</dbReference>
<reference evidence="3 4" key="1">
    <citation type="submission" date="2015-11" db="EMBL/GenBank/DDBJ databases">
        <authorList>
            <person name="Zhang Y."/>
            <person name="Guo Z."/>
        </authorList>
    </citation>
    <scope>NUCLEOTIDE SEQUENCE [LARGE SCALE GENOMIC DNA]</scope>
    <source>
        <strain evidence="3 4">KCTC 32221</strain>
    </source>
</reference>
<dbReference type="InterPro" id="IPR036249">
    <property type="entry name" value="Thioredoxin-like_sf"/>
</dbReference>
<organism evidence="3 4">
    <name type="scientific">Pseudohongiella spirulinae</name>
    <dbReference type="NCBI Taxonomy" id="1249552"/>
    <lineage>
        <taxon>Bacteria</taxon>
        <taxon>Pseudomonadati</taxon>
        <taxon>Pseudomonadota</taxon>
        <taxon>Gammaproteobacteria</taxon>
        <taxon>Pseudomonadales</taxon>
        <taxon>Pseudohongiellaceae</taxon>
        <taxon>Pseudohongiella</taxon>
    </lineage>
</organism>
<dbReference type="Gene3D" id="3.40.30.10">
    <property type="entry name" value="Glutaredoxin"/>
    <property type="match status" value="1"/>
</dbReference>
<dbReference type="AlphaFoldDB" id="A0A0S2KG38"/>
<protein>
    <submittedName>
        <fullName evidence="3">Glutathione S-transferase</fullName>
    </submittedName>
</protein>
<evidence type="ECO:0000313" key="3">
    <source>
        <dbReference type="EMBL" id="ALO47209.1"/>
    </source>
</evidence>
<dbReference type="InterPro" id="IPR040079">
    <property type="entry name" value="Glutathione_S-Trfase"/>
</dbReference>
<sequence>MMKLYETRIAPNPRRVRIFLAEKGLLDQVELIEMDLQKGDNLTPEHKARNPMRKVPVLELEDGTCISETMAICRYIEEAFPGTSALLGQTALEKAYIEQWLRWIDFYFMLPTGMAFQHTSGYFKDRMTPFPEWGEECKRQAGGFFRFLDRHLADKPYICGDQFTAADINALCALDFNKTIKQRIAPDQGNLQAWYERLYERPSIMA</sequence>
<dbReference type="EMBL" id="CP013189">
    <property type="protein sequence ID" value="ALO47209.1"/>
    <property type="molecule type" value="Genomic_DNA"/>
</dbReference>
<gene>
    <name evidence="3" type="ORF">PS2015_2576</name>
</gene>
<dbReference type="KEGG" id="pspi:PS2015_2576"/>
<dbReference type="InterPro" id="IPR036282">
    <property type="entry name" value="Glutathione-S-Trfase_C_sf"/>
</dbReference>
<dbReference type="InterPro" id="IPR004046">
    <property type="entry name" value="GST_C"/>
</dbReference>
<dbReference type="SUPFAM" id="SSF47616">
    <property type="entry name" value="GST C-terminal domain-like"/>
    <property type="match status" value="1"/>
</dbReference>
<dbReference type="InterPro" id="IPR010987">
    <property type="entry name" value="Glutathione-S-Trfase_C-like"/>
</dbReference>
<dbReference type="InterPro" id="IPR034345">
    <property type="entry name" value="Gtt2-like_N"/>
</dbReference>
<dbReference type="STRING" id="1249552.PS2015_2576"/>
<dbReference type="PROSITE" id="PS50405">
    <property type="entry name" value="GST_CTER"/>
    <property type="match status" value="1"/>
</dbReference>
<dbReference type="Proteomes" id="UP000065641">
    <property type="component" value="Chromosome"/>
</dbReference>
<dbReference type="GO" id="GO:0016740">
    <property type="term" value="F:transferase activity"/>
    <property type="evidence" value="ECO:0007669"/>
    <property type="project" value="UniProtKB-KW"/>
</dbReference>
<dbReference type="PATRIC" id="fig|1249552.3.peg.2593"/>
<feature type="domain" description="GST C-terminal" evidence="2">
    <location>
        <begin position="90"/>
        <end position="206"/>
    </location>
</feature>
<proteinExistence type="predicted"/>
<evidence type="ECO:0000259" key="2">
    <source>
        <dbReference type="PROSITE" id="PS50405"/>
    </source>
</evidence>
<evidence type="ECO:0000313" key="4">
    <source>
        <dbReference type="Proteomes" id="UP000065641"/>
    </source>
</evidence>
<dbReference type="Pfam" id="PF13409">
    <property type="entry name" value="GST_N_2"/>
    <property type="match status" value="1"/>
</dbReference>
<dbReference type="PANTHER" id="PTHR44051">
    <property type="entry name" value="GLUTATHIONE S-TRANSFERASE-RELATED"/>
    <property type="match status" value="1"/>
</dbReference>
<dbReference type="SUPFAM" id="SSF52833">
    <property type="entry name" value="Thioredoxin-like"/>
    <property type="match status" value="1"/>
</dbReference>
<dbReference type="Pfam" id="PF00043">
    <property type="entry name" value="GST_C"/>
    <property type="match status" value="1"/>
</dbReference>
<name>A0A0S2KG38_9GAMM</name>
<accession>A0A0S2KG38</accession>